<evidence type="ECO:0000256" key="10">
    <source>
        <dbReference type="ARBA" id="ARBA00023306"/>
    </source>
</evidence>
<dbReference type="Pfam" id="PF02875">
    <property type="entry name" value="Mur_ligase_C"/>
    <property type="match status" value="1"/>
</dbReference>
<proteinExistence type="inferred from homology"/>
<feature type="binding site" evidence="12">
    <location>
        <begin position="162"/>
        <end position="163"/>
    </location>
    <ligand>
        <name>UDP-N-acetyl-alpha-D-muramoyl-L-alanyl-D-glutamate</name>
        <dbReference type="ChEBI" id="CHEBI:83900"/>
    </ligand>
</feature>
<keyword evidence="6 12" id="KW-0547">Nucleotide-binding</keyword>
<evidence type="ECO:0000256" key="13">
    <source>
        <dbReference type="RuleBase" id="RU004135"/>
    </source>
</evidence>
<evidence type="ECO:0000259" key="15">
    <source>
        <dbReference type="Pfam" id="PF02875"/>
    </source>
</evidence>
<evidence type="ECO:0000256" key="3">
    <source>
        <dbReference type="ARBA" id="ARBA00022490"/>
    </source>
</evidence>
<comment type="cofactor">
    <cofactor evidence="12">
        <name>Mg(2+)</name>
        <dbReference type="ChEBI" id="CHEBI:18420"/>
    </cofactor>
</comment>
<dbReference type="EC" id="6.3.2.-" evidence="12"/>
<organism evidence="17 18">
    <name type="scientific">Metabacillus sediminis</name>
    <dbReference type="NCBI Taxonomy" id="3117746"/>
    <lineage>
        <taxon>Bacteria</taxon>
        <taxon>Bacillati</taxon>
        <taxon>Bacillota</taxon>
        <taxon>Bacilli</taxon>
        <taxon>Bacillales</taxon>
        <taxon>Bacillaceae</taxon>
        <taxon>Metabacillus</taxon>
    </lineage>
</organism>
<keyword evidence="5 12" id="KW-0132">Cell division</keyword>
<evidence type="ECO:0000256" key="1">
    <source>
        <dbReference type="ARBA" id="ARBA00004752"/>
    </source>
</evidence>
<feature type="binding site" evidence="12">
    <location>
        <begin position="117"/>
        <end position="123"/>
    </location>
    <ligand>
        <name>ATP</name>
        <dbReference type="ChEBI" id="CHEBI:30616"/>
    </ligand>
</feature>
<dbReference type="PANTHER" id="PTHR23135:SF4">
    <property type="entry name" value="UDP-N-ACETYLMURAMOYL-L-ALANYL-D-GLUTAMATE--2,6-DIAMINOPIMELATE LIGASE MURE HOMOLOG, CHLOROPLASTIC"/>
    <property type="match status" value="1"/>
</dbReference>
<dbReference type="InterPro" id="IPR036615">
    <property type="entry name" value="Mur_ligase_C_dom_sf"/>
</dbReference>
<keyword evidence="9 12" id="KW-0573">Peptidoglycan synthesis</keyword>
<evidence type="ECO:0000256" key="5">
    <source>
        <dbReference type="ARBA" id="ARBA00022618"/>
    </source>
</evidence>
<dbReference type="Gene3D" id="3.90.190.20">
    <property type="entry name" value="Mur ligase, C-terminal domain"/>
    <property type="match status" value="1"/>
</dbReference>
<feature type="domain" description="Mur ligase central" evidence="16">
    <location>
        <begin position="115"/>
        <end position="318"/>
    </location>
</feature>
<comment type="pathway">
    <text evidence="1 12 13">Cell wall biogenesis; peptidoglycan biosynthesis.</text>
</comment>
<dbReference type="Pfam" id="PF01225">
    <property type="entry name" value="Mur_ligase"/>
    <property type="match status" value="1"/>
</dbReference>
<dbReference type="SUPFAM" id="SSF53623">
    <property type="entry name" value="MurD-like peptide ligases, catalytic domain"/>
    <property type="match status" value="1"/>
</dbReference>
<protein>
    <recommendedName>
        <fullName evidence="12">UDP-N-acetylmuramyl-tripeptide synthetase</fullName>
        <ecNumber evidence="12">6.3.2.-</ecNumber>
    </recommendedName>
    <alternativeName>
        <fullName evidence="12">UDP-MurNAc-tripeptide synthetase</fullName>
    </alternativeName>
</protein>
<comment type="caution">
    <text evidence="12">Lacks conserved residue(s) required for the propagation of feature annotation.</text>
</comment>
<evidence type="ECO:0000256" key="4">
    <source>
        <dbReference type="ARBA" id="ARBA00022598"/>
    </source>
</evidence>
<dbReference type="NCBIfam" id="TIGR01085">
    <property type="entry name" value="murE"/>
    <property type="match status" value="1"/>
</dbReference>
<dbReference type="InterPro" id="IPR000713">
    <property type="entry name" value="Mur_ligase_N"/>
</dbReference>
<dbReference type="Gene3D" id="3.40.1390.10">
    <property type="entry name" value="MurE/MurF, N-terminal domain"/>
    <property type="match status" value="1"/>
</dbReference>
<evidence type="ECO:0000256" key="2">
    <source>
        <dbReference type="ARBA" id="ARBA00005898"/>
    </source>
</evidence>
<feature type="binding site" evidence="12">
    <location>
        <position position="195"/>
    </location>
    <ligand>
        <name>UDP-N-acetyl-alpha-D-muramoyl-L-alanyl-D-glutamate</name>
        <dbReference type="ChEBI" id="CHEBI:83900"/>
    </ligand>
</feature>
<dbReference type="SUPFAM" id="SSF53244">
    <property type="entry name" value="MurD-like peptide ligases, peptide-binding domain"/>
    <property type="match status" value="1"/>
</dbReference>
<evidence type="ECO:0000313" key="17">
    <source>
        <dbReference type="EMBL" id="WXB95518.1"/>
    </source>
</evidence>
<dbReference type="RefSeq" id="WP_338777060.1">
    <property type="nucleotide sequence ID" value="NZ_CP147407.1"/>
</dbReference>
<evidence type="ECO:0000256" key="6">
    <source>
        <dbReference type="ARBA" id="ARBA00022741"/>
    </source>
</evidence>
<keyword evidence="18" id="KW-1185">Reference proteome</keyword>
<comment type="function">
    <text evidence="12">Catalyzes the addition of an amino acid to the nucleotide precursor UDP-N-acetylmuramoyl-L-alanyl-D-glutamate (UMAG) in the biosynthesis of bacterial cell-wall peptidoglycan.</text>
</comment>
<keyword evidence="3 12" id="KW-0963">Cytoplasm</keyword>
<dbReference type="InterPro" id="IPR036565">
    <property type="entry name" value="Mur-like_cat_sf"/>
</dbReference>
<comment type="similarity">
    <text evidence="2 12">Belongs to the MurCDEF family. MurE subfamily.</text>
</comment>
<dbReference type="NCBIfam" id="NF001126">
    <property type="entry name" value="PRK00139.1-4"/>
    <property type="match status" value="1"/>
</dbReference>
<dbReference type="PANTHER" id="PTHR23135">
    <property type="entry name" value="MUR LIGASE FAMILY MEMBER"/>
    <property type="match status" value="1"/>
</dbReference>
<dbReference type="SUPFAM" id="SSF63418">
    <property type="entry name" value="MurE/MurF N-terminal domain"/>
    <property type="match status" value="1"/>
</dbReference>
<dbReference type="InterPro" id="IPR035911">
    <property type="entry name" value="MurE/MurF_N"/>
</dbReference>
<keyword evidence="11 12" id="KW-0961">Cell wall biogenesis/degradation</keyword>
<feature type="modified residue" description="N6-carboxylysine" evidence="12">
    <location>
        <position position="229"/>
    </location>
</feature>
<evidence type="ECO:0000259" key="14">
    <source>
        <dbReference type="Pfam" id="PF01225"/>
    </source>
</evidence>
<accession>A0ABZ2NCP2</accession>
<feature type="domain" description="Mur ligase N-terminal catalytic" evidence="14">
    <location>
        <begin position="26"/>
        <end position="103"/>
    </location>
</feature>
<gene>
    <name evidence="12" type="primary">murE</name>
    <name evidence="17" type="ORF">WCV65_13195</name>
</gene>
<name>A0ABZ2NCP2_9BACI</name>
<feature type="binding site" evidence="12">
    <location>
        <position position="197"/>
    </location>
    <ligand>
        <name>UDP-N-acetyl-alpha-D-muramoyl-L-alanyl-D-glutamate</name>
        <dbReference type="ChEBI" id="CHEBI:83900"/>
    </ligand>
</feature>
<dbReference type="Proteomes" id="UP001377337">
    <property type="component" value="Chromosome"/>
</dbReference>
<feature type="binding site" evidence="12">
    <location>
        <position position="189"/>
    </location>
    <ligand>
        <name>UDP-N-acetyl-alpha-D-muramoyl-L-alanyl-D-glutamate</name>
        <dbReference type="ChEBI" id="CHEBI:83900"/>
    </ligand>
</feature>
<feature type="binding site" evidence="12">
    <location>
        <position position="31"/>
    </location>
    <ligand>
        <name>UDP-N-acetyl-alpha-D-muramoyl-L-alanyl-D-glutamate</name>
        <dbReference type="ChEBI" id="CHEBI:83900"/>
    </ligand>
</feature>
<dbReference type="PROSITE" id="PS01011">
    <property type="entry name" value="FOLYLPOLYGLU_SYNT_1"/>
    <property type="match status" value="1"/>
</dbReference>
<evidence type="ECO:0000256" key="7">
    <source>
        <dbReference type="ARBA" id="ARBA00022840"/>
    </source>
</evidence>
<evidence type="ECO:0000256" key="11">
    <source>
        <dbReference type="ARBA" id="ARBA00023316"/>
    </source>
</evidence>
<dbReference type="InterPro" id="IPR005761">
    <property type="entry name" value="UDP-N-AcMur-Glu-dNH2Pim_ligase"/>
</dbReference>
<evidence type="ECO:0000313" key="18">
    <source>
        <dbReference type="Proteomes" id="UP001377337"/>
    </source>
</evidence>
<dbReference type="InterPro" id="IPR018109">
    <property type="entry name" value="Folylpolyglutamate_synth_CS"/>
</dbReference>
<evidence type="ECO:0000256" key="9">
    <source>
        <dbReference type="ARBA" id="ARBA00022984"/>
    </source>
</evidence>
<dbReference type="Gene3D" id="3.40.1190.10">
    <property type="entry name" value="Mur-like, catalytic domain"/>
    <property type="match status" value="1"/>
</dbReference>
<comment type="PTM">
    <text evidence="12">Carboxylation is probably crucial for Mg(2+) binding and, consequently, for the gamma-phosphate positioning of ATP.</text>
</comment>
<keyword evidence="10 12" id="KW-0131">Cell cycle</keyword>
<evidence type="ECO:0000256" key="12">
    <source>
        <dbReference type="HAMAP-Rule" id="MF_00208"/>
    </source>
</evidence>
<comment type="subcellular location">
    <subcellularLocation>
        <location evidence="12 13">Cytoplasm</location>
    </subcellularLocation>
</comment>
<dbReference type="EMBL" id="CP147407">
    <property type="protein sequence ID" value="WXB95518.1"/>
    <property type="molecule type" value="Genomic_DNA"/>
</dbReference>
<sequence>MLIKFNQLNELPIKKILGPPAQQILHLAYDSRLVKDFSLFFSMKGYTHDGHQYIEDALSQGAVAVFGSSLPLLQDLSVKHPLCTFILVDNVRETMAKFARTYYSSADEKIKTVGITGTNGKTTVAAYVRSLLTLLGMPSGSIGTTGIWSSKEKLSYKKSTPTTPESIDLQSMFQDLVSLGDEAVAMEVSSIALDQNRVDDIKFDVAIHTNLSEEHLEYHKTFAHYMECKLRLFKQAKQAVINVDDEGMGERLASTFTGPRITYSLSSNNHADLRAVNIEFSEYGSKFTLLYAGSTFSIDVPVYGEYNISNVLSAIGAALLFGFGIEEIVKVLRHLESPEGRFQIIKGPDSQKIILDYAHTPVALTRLLEEVKKLPHNRLIVMIAGIGIRDFAKMPKMAQVIENKADEIVVTVDHPGDHDPRVIVEQVMSGFRKPRAAEIHPTLTRKQGVIKALSLGHSNDIILLTSGCINGAQMVKGEAIPHSDEKIIETFYKSKKRGTVTRRVSAKKILLTRAELLPLAGRKNG</sequence>
<dbReference type="InterPro" id="IPR013221">
    <property type="entry name" value="Mur_ligase_cen"/>
</dbReference>
<feature type="domain" description="Mur ligase C-terminal" evidence="15">
    <location>
        <begin position="340"/>
        <end position="466"/>
    </location>
</feature>
<keyword evidence="7 12" id="KW-0067">ATP-binding</keyword>
<keyword evidence="4 12" id="KW-0436">Ligase</keyword>
<dbReference type="GO" id="GO:0008765">
    <property type="term" value="F:UDP-N-acetylmuramoylalanyl-D-glutamate-2,6-diaminopimelate ligase activity"/>
    <property type="evidence" value="ECO:0007669"/>
    <property type="project" value="UniProtKB-EC"/>
</dbReference>
<keyword evidence="12" id="KW-0460">Magnesium</keyword>
<reference evidence="17 18" key="1">
    <citation type="submission" date="2024-02" db="EMBL/GenBank/DDBJ databases">
        <title>Seven novel Bacillus-like species.</title>
        <authorList>
            <person name="Liu G."/>
        </authorList>
    </citation>
    <scope>NUCLEOTIDE SEQUENCE [LARGE SCALE GENOMIC DNA]</scope>
    <source>
        <strain evidence="17 18">FJAT-52054</strain>
    </source>
</reference>
<dbReference type="Pfam" id="PF08245">
    <property type="entry name" value="Mur_ligase_M"/>
    <property type="match status" value="1"/>
</dbReference>
<dbReference type="HAMAP" id="MF_00208">
    <property type="entry name" value="MurE"/>
    <property type="match status" value="1"/>
</dbReference>
<evidence type="ECO:0000259" key="16">
    <source>
        <dbReference type="Pfam" id="PF08245"/>
    </source>
</evidence>
<dbReference type="InterPro" id="IPR004101">
    <property type="entry name" value="Mur_ligase_C"/>
</dbReference>
<evidence type="ECO:0000256" key="8">
    <source>
        <dbReference type="ARBA" id="ARBA00022960"/>
    </source>
</evidence>
<keyword evidence="8 12" id="KW-0133">Cell shape</keyword>